<evidence type="ECO:0000256" key="2">
    <source>
        <dbReference type="ARBA" id="ARBA00022801"/>
    </source>
</evidence>
<dbReference type="EMBL" id="QPJL01000055">
    <property type="protein sequence ID" value="RCW77845.1"/>
    <property type="molecule type" value="Genomic_DNA"/>
</dbReference>
<feature type="domain" description="UvrD-like helicase C-terminal" evidence="6">
    <location>
        <begin position="297"/>
        <end position="359"/>
    </location>
</feature>
<accession>A0A368YCJ5</accession>
<dbReference type="GO" id="GO:0016787">
    <property type="term" value="F:hydrolase activity"/>
    <property type="evidence" value="ECO:0007669"/>
    <property type="project" value="UniProtKB-KW"/>
</dbReference>
<dbReference type="GO" id="GO:0005524">
    <property type="term" value="F:ATP binding"/>
    <property type="evidence" value="ECO:0007669"/>
    <property type="project" value="UniProtKB-KW"/>
</dbReference>
<dbReference type="GO" id="GO:0005829">
    <property type="term" value="C:cytosol"/>
    <property type="evidence" value="ECO:0007669"/>
    <property type="project" value="TreeGrafter"/>
</dbReference>
<dbReference type="SUPFAM" id="SSF52540">
    <property type="entry name" value="P-loop containing nucleoside triphosphate hydrolases"/>
    <property type="match status" value="1"/>
</dbReference>
<protein>
    <recommendedName>
        <fullName evidence="5">DNA 3'-5' helicase II</fullName>
    </recommendedName>
</protein>
<reference evidence="7 8" key="1">
    <citation type="submission" date="2018-07" db="EMBL/GenBank/DDBJ databases">
        <title>Genomic Encyclopedia of Type Strains, Phase III (KMG-III): the genomes of soil and plant-associated and newly described type strains.</title>
        <authorList>
            <person name="Whitman W."/>
        </authorList>
    </citation>
    <scope>NUCLEOTIDE SEQUENCE [LARGE SCALE GENOMIC DNA]</scope>
    <source>
        <strain evidence="7 8">CECT 8525</strain>
    </source>
</reference>
<dbReference type="Pfam" id="PF13245">
    <property type="entry name" value="AAA_19"/>
    <property type="match status" value="1"/>
</dbReference>
<organism evidence="7 8">
    <name type="scientific">Paracoccus lutimaris</name>
    <dbReference type="NCBI Taxonomy" id="1490030"/>
    <lineage>
        <taxon>Bacteria</taxon>
        <taxon>Pseudomonadati</taxon>
        <taxon>Pseudomonadota</taxon>
        <taxon>Alphaproteobacteria</taxon>
        <taxon>Rhodobacterales</taxon>
        <taxon>Paracoccaceae</taxon>
        <taxon>Paracoccus</taxon>
    </lineage>
</organism>
<comment type="caution">
    <text evidence="7">The sequence shown here is derived from an EMBL/GenBank/DDBJ whole genome shotgun (WGS) entry which is preliminary data.</text>
</comment>
<dbReference type="GO" id="GO:0043138">
    <property type="term" value="F:3'-5' DNA helicase activity"/>
    <property type="evidence" value="ECO:0007669"/>
    <property type="project" value="TreeGrafter"/>
</dbReference>
<evidence type="ECO:0000256" key="1">
    <source>
        <dbReference type="ARBA" id="ARBA00022741"/>
    </source>
</evidence>
<dbReference type="InterPro" id="IPR014017">
    <property type="entry name" value="DNA_helicase_UvrD-like_C"/>
</dbReference>
<sequence length="392" mass="44171">MTWFKGANDLSQLQLSLVERVVDRIRATPGGAVFWVQGGAGSGKTIVLSHIARRLMAEQPGLHIVFLTYTHALAGMIRQAVKESGTKAEVSTHLRFLNSQQKRVDVILLDEIQDVKRADLEALRRRCTHLVAAGDCEQRIYEVMNTEAAIDEVIRFEKGRLLELFRITKFIVRAVRTVLPGTQLAENDVRKLRDVTAAVKRFDNPRLETRWTYDEALALARPKYPSAILLPNHRAVLDFCRVLAEDLGIATTGPKVEVKNGRVVDYRELNAHFEAHRMPVRYFGNGIGDLSDADGRPLVFIMTYHSSKGLDFDVVHMPGLVSTMQIIPTRALEEAPDLDRTLFFVAMTRSRERLVMSYSGSHAHAFVEGLPRDAVAFSEHIETPDEEEDILF</sequence>
<dbReference type="Pfam" id="PF13361">
    <property type="entry name" value="UvrD_C"/>
    <property type="match status" value="1"/>
</dbReference>
<keyword evidence="4" id="KW-0067">ATP-binding</keyword>
<dbReference type="RefSeq" id="WP_181870407.1">
    <property type="nucleotide sequence ID" value="NZ_QPJL01000055.1"/>
</dbReference>
<dbReference type="GO" id="GO:0003677">
    <property type="term" value="F:DNA binding"/>
    <property type="evidence" value="ECO:0007669"/>
    <property type="project" value="InterPro"/>
</dbReference>
<dbReference type="Proteomes" id="UP000253345">
    <property type="component" value="Unassembled WGS sequence"/>
</dbReference>
<proteinExistence type="predicted"/>
<dbReference type="AlphaFoldDB" id="A0A368YCJ5"/>
<dbReference type="GO" id="GO:0000725">
    <property type="term" value="P:recombinational repair"/>
    <property type="evidence" value="ECO:0007669"/>
    <property type="project" value="TreeGrafter"/>
</dbReference>
<name>A0A368YCJ5_9RHOB</name>
<keyword evidence="8" id="KW-1185">Reference proteome</keyword>
<dbReference type="PANTHER" id="PTHR11070:SF2">
    <property type="entry name" value="ATP-DEPENDENT DNA HELICASE SRS2"/>
    <property type="match status" value="1"/>
</dbReference>
<dbReference type="InterPro" id="IPR000212">
    <property type="entry name" value="DNA_helicase_UvrD/REP"/>
</dbReference>
<evidence type="ECO:0000259" key="6">
    <source>
        <dbReference type="Pfam" id="PF13361"/>
    </source>
</evidence>
<dbReference type="GO" id="GO:0033202">
    <property type="term" value="C:DNA helicase complex"/>
    <property type="evidence" value="ECO:0007669"/>
    <property type="project" value="TreeGrafter"/>
</dbReference>
<evidence type="ECO:0000256" key="5">
    <source>
        <dbReference type="ARBA" id="ARBA00034923"/>
    </source>
</evidence>
<evidence type="ECO:0000313" key="7">
    <source>
        <dbReference type="EMBL" id="RCW77845.1"/>
    </source>
</evidence>
<gene>
    <name evidence="7" type="ORF">DFP89_1553</name>
</gene>
<evidence type="ECO:0000256" key="3">
    <source>
        <dbReference type="ARBA" id="ARBA00022806"/>
    </source>
</evidence>
<dbReference type="InterPro" id="IPR027417">
    <property type="entry name" value="P-loop_NTPase"/>
</dbReference>
<dbReference type="PANTHER" id="PTHR11070">
    <property type="entry name" value="UVRD / RECB / PCRA DNA HELICASE FAMILY MEMBER"/>
    <property type="match status" value="1"/>
</dbReference>
<keyword evidence="2" id="KW-0378">Hydrolase</keyword>
<keyword evidence="1" id="KW-0547">Nucleotide-binding</keyword>
<evidence type="ECO:0000256" key="4">
    <source>
        <dbReference type="ARBA" id="ARBA00022840"/>
    </source>
</evidence>
<evidence type="ECO:0000313" key="8">
    <source>
        <dbReference type="Proteomes" id="UP000253345"/>
    </source>
</evidence>
<keyword evidence="3" id="KW-0347">Helicase</keyword>
<dbReference type="Gene3D" id="3.40.50.300">
    <property type="entry name" value="P-loop containing nucleotide triphosphate hydrolases"/>
    <property type="match status" value="3"/>
</dbReference>